<evidence type="ECO:0000313" key="1">
    <source>
        <dbReference type="EMBL" id="KKL24476.1"/>
    </source>
</evidence>
<organism evidence="1">
    <name type="scientific">marine sediment metagenome</name>
    <dbReference type="NCBI Taxonomy" id="412755"/>
    <lineage>
        <taxon>unclassified sequences</taxon>
        <taxon>metagenomes</taxon>
        <taxon>ecological metagenomes</taxon>
    </lineage>
</organism>
<dbReference type="EMBL" id="LAZR01036580">
    <property type="protein sequence ID" value="KKL24476.1"/>
    <property type="molecule type" value="Genomic_DNA"/>
</dbReference>
<comment type="caution">
    <text evidence="1">The sequence shown here is derived from an EMBL/GenBank/DDBJ whole genome shotgun (WGS) entry which is preliminary data.</text>
</comment>
<accession>A0A0F9E3J4</accession>
<protein>
    <submittedName>
        <fullName evidence="1">Uncharacterized protein</fullName>
    </submittedName>
</protein>
<dbReference type="AlphaFoldDB" id="A0A0F9E3J4"/>
<reference evidence="1" key="1">
    <citation type="journal article" date="2015" name="Nature">
        <title>Complex archaea that bridge the gap between prokaryotes and eukaryotes.</title>
        <authorList>
            <person name="Spang A."/>
            <person name="Saw J.H."/>
            <person name="Jorgensen S.L."/>
            <person name="Zaremba-Niedzwiedzka K."/>
            <person name="Martijn J."/>
            <person name="Lind A.E."/>
            <person name="van Eijk R."/>
            <person name="Schleper C."/>
            <person name="Guy L."/>
            <person name="Ettema T.J."/>
        </authorList>
    </citation>
    <scope>NUCLEOTIDE SEQUENCE</scope>
</reference>
<gene>
    <name evidence="1" type="ORF">LCGC14_2414940</name>
</gene>
<name>A0A0F9E3J4_9ZZZZ</name>
<sequence length="98" mass="10862">MKLTQHSIRQRIEHITKAGIDRTLREVYIIDIKDIEGPNWTKDEGLNLLAYEIFNGIQQTELGNAKAEDYNLGKAITDAINSDADITVISLGPLGPGK</sequence>
<proteinExistence type="predicted"/>